<keyword evidence="5 16" id="KW-0732">Signal</keyword>
<dbReference type="GO" id="GO:0016020">
    <property type="term" value="C:membrane"/>
    <property type="evidence" value="ECO:0007669"/>
    <property type="project" value="UniProtKB-SubCell"/>
</dbReference>
<proteinExistence type="inferred from homology"/>
<evidence type="ECO:0000256" key="15">
    <source>
        <dbReference type="SAM" id="Phobius"/>
    </source>
</evidence>
<keyword evidence="6 15" id="KW-1133">Transmembrane helix</keyword>
<keyword evidence="18" id="KW-1185">Reference proteome</keyword>
<feature type="transmembrane region" description="Helical" evidence="15">
    <location>
        <begin position="631"/>
        <end position="649"/>
    </location>
</feature>
<dbReference type="Gene3D" id="1.10.287.70">
    <property type="match status" value="1"/>
</dbReference>
<keyword evidence="12 13" id="KW-0407">Ion channel</keyword>
<comment type="similarity">
    <text evidence="2 13">Belongs to the glutamate-gated ion channel (TC 1.A.10.1) family.</text>
</comment>
<evidence type="ECO:0000256" key="5">
    <source>
        <dbReference type="ARBA" id="ARBA00022729"/>
    </source>
</evidence>
<dbReference type="InParanoid" id="A0A6P4ARB4"/>
<dbReference type="RefSeq" id="XP_015899107.4">
    <property type="nucleotide sequence ID" value="XM_016043621.4"/>
</dbReference>
<keyword evidence="11 13" id="KW-1071">Ligand-gated ion channel</keyword>
<evidence type="ECO:0000313" key="18">
    <source>
        <dbReference type="Proteomes" id="UP001652623"/>
    </source>
</evidence>
<keyword evidence="9 13" id="KW-0675">Receptor</keyword>
<evidence type="ECO:0000256" key="12">
    <source>
        <dbReference type="ARBA" id="ARBA00023303"/>
    </source>
</evidence>
<dbReference type="InterPro" id="IPR001828">
    <property type="entry name" value="ANF_lig-bd_rcpt"/>
</dbReference>
<evidence type="ECO:0000256" key="16">
    <source>
        <dbReference type="SAM" id="SignalP"/>
    </source>
</evidence>
<keyword evidence="8 13" id="KW-0472">Membrane</keyword>
<feature type="transmembrane region" description="Helical" evidence="15">
    <location>
        <begin position="601"/>
        <end position="619"/>
    </location>
</feature>
<dbReference type="PANTHER" id="PTHR18966">
    <property type="entry name" value="IONOTROPIC GLUTAMATE RECEPTOR"/>
    <property type="match status" value="1"/>
</dbReference>
<dbReference type="GeneID" id="107432474"/>
<evidence type="ECO:0000256" key="10">
    <source>
        <dbReference type="ARBA" id="ARBA00023180"/>
    </source>
</evidence>
<keyword evidence="4 15" id="KW-0812">Transmembrane</keyword>
<evidence type="ECO:0000256" key="7">
    <source>
        <dbReference type="ARBA" id="ARBA00023065"/>
    </source>
</evidence>
<dbReference type="InterPro" id="IPR044440">
    <property type="entry name" value="GABAb_receptor_plant_PBP1"/>
</dbReference>
<dbReference type="InterPro" id="IPR028082">
    <property type="entry name" value="Peripla_BP_I"/>
</dbReference>
<dbReference type="Gene3D" id="3.40.190.10">
    <property type="entry name" value="Periplasmic binding protein-like II"/>
    <property type="match status" value="1"/>
</dbReference>
<evidence type="ECO:0000256" key="11">
    <source>
        <dbReference type="ARBA" id="ARBA00023286"/>
    </source>
</evidence>
<dbReference type="Gene3D" id="3.40.50.2300">
    <property type="match status" value="2"/>
</dbReference>
<dbReference type="KEGG" id="zju:107432474"/>
<evidence type="ECO:0000256" key="3">
    <source>
        <dbReference type="ARBA" id="ARBA00022448"/>
    </source>
</evidence>
<evidence type="ECO:0000256" key="1">
    <source>
        <dbReference type="ARBA" id="ARBA00004141"/>
    </source>
</evidence>
<accession>A0A6P4ARB4</accession>
<dbReference type="PIRSF" id="PIRSF037090">
    <property type="entry name" value="Iontro_Glu-like_rcpt_pln"/>
    <property type="match status" value="1"/>
</dbReference>
<evidence type="ECO:0000259" key="17">
    <source>
        <dbReference type="SMART" id="SM00079"/>
    </source>
</evidence>
<organism evidence="18 19">
    <name type="scientific">Ziziphus jujuba</name>
    <name type="common">Chinese jujube</name>
    <name type="synonym">Ziziphus sativa</name>
    <dbReference type="NCBI Taxonomy" id="326968"/>
    <lineage>
        <taxon>Eukaryota</taxon>
        <taxon>Viridiplantae</taxon>
        <taxon>Streptophyta</taxon>
        <taxon>Embryophyta</taxon>
        <taxon>Tracheophyta</taxon>
        <taxon>Spermatophyta</taxon>
        <taxon>Magnoliopsida</taxon>
        <taxon>eudicotyledons</taxon>
        <taxon>Gunneridae</taxon>
        <taxon>Pentapetalae</taxon>
        <taxon>rosids</taxon>
        <taxon>fabids</taxon>
        <taxon>Rosales</taxon>
        <taxon>Rhamnaceae</taxon>
        <taxon>Paliureae</taxon>
        <taxon>Ziziphus</taxon>
    </lineage>
</organism>
<feature type="transmembrane region" description="Helical" evidence="15">
    <location>
        <begin position="812"/>
        <end position="832"/>
    </location>
</feature>
<name>A0A6P4ARB4_ZIZJJ</name>
<keyword evidence="7 13" id="KW-0406">Ion transport</keyword>
<evidence type="ECO:0000256" key="4">
    <source>
        <dbReference type="ARBA" id="ARBA00022692"/>
    </source>
</evidence>
<keyword evidence="14" id="KW-1015">Disulfide bond</keyword>
<evidence type="ECO:0000256" key="8">
    <source>
        <dbReference type="ARBA" id="ARBA00023136"/>
    </source>
</evidence>
<evidence type="ECO:0000256" key="9">
    <source>
        <dbReference type="ARBA" id="ARBA00023170"/>
    </source>
</evidence>
<feature type="chain" id="PRO_5045152975" description="Glutamate receptor" evidence="16">
    <location>
        <begin position="26"/>
        <end position="887"/>
    </location>
</feature>
<dbReference type="Pfam" id="PF01094">
    <property type="entry name" value="ANF_receptor"/>
    <property type="match status" value="1"/>
</dbReference>
<dbReference type="InterPro" id="IPR015683">
    <property type="entry name" value="Ionotropic_Glu_rcpt"/>
</dbReference>
<dbReference type="SUPFAM" id="SSF53822">
    <property type="entry name" value="Periplasmic binding protein-like I"/>
    <property type="match status" value="1"/>
</dbReference>
<dbReference type="SUPFAM" id="SSF53850">
    <property type="entry name" value="Periplasmic binding protein-like II"/>
    <property type="match status" value="1"/>
</dbReference>
<sequence>MDTFLSLNTFLILVLIISTQSLITADHKIADETMKNGSVIGIVGAILDNSSRAGKEEELAMTMAIEDFHSDYYSSTNQTLILHVINSDGDPMQAALAARDLISKQQVKAILGPQTWEETSLVAKVGSENHVPVLSFAEAAPKWANEIWPFLVQASHDHTNHMKAIAAIVQSWKWFQVNVIYEDRDSSANEFLPQFSFALREVNAKITHLLPLPPCPSSSMLSRELENLKRDQTRVFVVHLSSSQLGVQLFQKAKEMNMMEKDYVWITTDPLTGLVHSFNSSIISSMQGVLGVKRYFPDDSNRFHDFRNKFRKRFDLEHPEEDNNEPGIFAVQAYDAAWTVALAMKENSKVNNGQIFLEKILKSDFRGLSGKVEFNSDQRLPPADIFQIINVAGKSGYIEHGFWSEKSGFSLSLRENGKKSSSMEDLGLVFWPGFPMKTPEGWTPPTASKPLRIAVPGLSMFKEYVNVELNGNSLSFGGFSIDVFEAMLDELPYYLPHEFNLFNDTYDKLVEQIHLKNFDAVVGDVAITSQRYEHAEFTQPYTDLGLVMVVPVQSESSDKTWLFMKPFTKSMWVFIVLVNLYNGFVVWFIERNNFPELNGSILNQMGTLIWLAFSTLFSLQGGKLHSNLSRMTMVVWLFVALVITQIYTANLSSMLTVQRLEPTVTDIETLQSSNSMVGYCRGSYLERYLIEVLEFKHNNIKKFSSPEDYAKALRSREIGAAFLEVPAAKLFLAKYCKGFRMVGPTYKVGGYGYAFPRGSPMLPIINEALLKVYESGKIWELETTMLALEECEEKNEEDDDETKARSLSANSFWVLFIITGTTSTISLVSYLFRVYKSLFKHKTLVWRLMAAVIKYWGDGKKCFSRRISDVEESGTNSLNASDSRTRV</sequence>
<keyword evidence="3 13" id="KW-0813">Transport</keyword>
<dbReference type="CDD" id="cd13686">
    <property type="entry name" value="GluR_Plant"/>
    <property type="match status" value="1"/>
</dbReference>
<dbReference type="InterPro" id="IPR001320">
    <property type="entry name" value="Iontro_rcpt_C"/>
</dbReference>
<keyword evidence="10" id="KW-0325">Glycoprotein</keyword>
<feature type="transmembrane region" description="Helical" evidence="15">
    <location>
        <begin position="571"/>
        <end position="589"/>
    </location>
</feature>
<dbReference type="SMART" id="SM00079">
    <property type="entry name" value="PBPe"/>
    <property type="match status" value="1"/>
</dbReference>
<comment type="function">
    <text evidence="13">Glutamate-gated receptor that probably acts as non-selective cation channel.</text>
</comment>
<evidence type="ECO:0000256" key="13">
    <source>
        <dbReference type="PIRNR" id="PIRNR037090"/>
    </source>
</evidence>
<evidence type="ECO:0000256" key="14">
    <source>
        <dbReference type="PIRSR" id="PIRSR037090-50"/>
    </source>
</evidence>
<feature type="disulfide bond" evidence="14">
    <location>
        <begin position="736"/>
        <end position="791"/>
    </location>
</feature>
<dbReference type="InterPro" id="IPR017103">
    <property type="entry name" value="Iontropic_Glu_rcpt_pln"/>
</dbReference>
<protein>
    <recommendedName>
        <fullName evidence="13">Glutamate receptor</fullName>
    </recommendedName>
</protein>
<dbReference type="AlphaFoldDB" id="A0A6P4ARB4"/>
<feature type="signal peptide" evidence="16">
    <location>
        <begin position="1"/>
        <end position="25"/>
    </location>
</feature>
<reference evidence="19" key="1">
    <citation type="submission" date="2025-08" db="UniProtKB">
        <authorList>
            <consortium name="RefSeq"/>
        </authorList>
    </citation>
    <scope>IDENTIFICATION</scope>
    <source>
        <tissue evidence="19">Seedling</tissue>
    </source>
</reference>
<dbReference type="GO" id="GO:0015276">
    <property type="term" value="F:ligand-gated monoatomic ion channel activity"/>
    <property type="evidence" value="ECO:0007669"/>
    <property type="project" value="InterPro"/>
</dbReference>
<feature type="domain" description="Ionotropic glutamate receptor C-terminal" evidence="17">
    <location>
        <begin position="452"/>
        <end position="788"/>
    </location>
</feature>
<evidence type="ECO:0000256" key="6">
    <source>
        <dbReference type="ARBA" id="ARBA00022989"/>
    </source>
</evidence>
<comment type="subcellular location">
    <subcellularLocation>
        <location evidence="1">Membrane</location>
        <topology evidence="1">Multi-pass membrane protein</topology>
    </subcellularLocation>
</comment>
<gene>
    <name evidence="19" type="primary">LOC107432474</name>
</gene>
<evidence type="ECO:0000256" key="2">
    <source>
        <dbReference type="ARBA" id="ARBA00008685"/>
    </source>
</evidence>
<evidence type="ECO:0000313" key="19">
    <source>
        <dbReference type="RefSeq" id="XP_015899107.4"/>
    </source>
</evidence>
<dbReference type="CDD" id="cd19990">
    <property type="entry name" value="PBP1_GABAb_receptor_plant"/>
    <property type="match status" value="1"/>
</dbReference>
<dbReference type="Proteomes" id="UP001652623">
    <property type="component" value="Chromosome 11"/>
</dbReference>
<dbReference type="Pfam" id="PF00060">
    <property type="entry name" value="Lig_chan"/>
    <property type="match status" value="1"/>
</dbReference>